<organism evidence="1 2">
    <name type="scientific">Vibrio phage vB_VpM-pA2SJ1</name>
    <dbReference type="NCBI Taxonomy" id="3095964"/>
    <lineage>
        <taxon>Viruses</taxon>
        <taxon>Duplodnaviria</taxon>
        <taxon>Heunggongvirae</taxon>
        <taxon>Uroviricota</taxon>
        <taxon>Caudoviricetes</taxon>
    </lineage>
</organism>
<dbReference type="EMBL" id="OR813779">
    <property type="protein sequence ID" value="WRQ13095.1"/>
    <property type="molecule type" value="Genomic_DNA"/>
</dbReference>
<accession>A0AAX4J5V0</accession>
<evidence type="ECO:0000313" key="1">
    <source>
        <dbReference type="EMBL" id="WRQ13095.1"/>
    </source>
</evidence>
<evidence type="ECO:0000313" key="2">
    <source>
        <dbReference type="Proteomes" id="UP001432163"/>
    </source>
</evidence>
<dbReference type="Proteomes" id="UP001432163">
    <property type="component" value="Segment"/>
</dbReference>
<protein>
    <submittedName>
        <fullName evidence="1">Uncharacterized protein</fullName>
    </submittedName>
</protein>
<sequence>MRLTKLEQFKDLVGSSIVAIPTGNNRNRKVKEQTPVLFGVDSIGRKYVKLARLDENHKRIRQPESYDPKYGSTQSAINAGYSGNAGYIFFECLDDIAVFRNINKMKLEISEYCRFCAFEMSDEDVRTVHQIVSKYQGKR</sequence>
<reference evidence="1" key="1">
    <citation type="submission" date="2023-11" db="EMBL/GenBank/DDBJ databases">
        <title>Complete genome sequence of Vibrio virus vB_VpM-pA2SJ1.</title>
        <authorList>
            <person name="Lim S.J."/>
            <person name="Park S.Y."/>
            <person name="Kim J.H."/>
        </authorList>
    </citation>
    <scope>NUCLEOTIDE SEQUENCE</scope>
</reference>
<proteinExistence type="predicted"/>
<name>A0AAX4J5V0_9CAUD</name>